<organism evidence="3 4">
    <name type="scientific">Hibiscus trionum</name>
    <name type="common">Flower of an hour</name>
    <dbReference type="NCBI Taxonomy" id="183268"/>
    <lineage>
        <taxon>Eukaryota</taxon>
        <taxon>Viridiplantae</taxon>
        <taxon>Streptophyta</taxon>
        <taxon>Embryophyta</taxon>
        <taxon>Tracheophyta</taxon>
        <taxon>Spermatophyta</taxon>
        <taxon>Magnoliopsida</taxon>
        <taxon>eudicotyledons</taxon>
        <taxon>Gunneridae</taxon>
        <taxon>Pentapetalae</taxon>
        <taxon>rosids</taxon>
        <taxon>malvids</taxon>
        <taxon>Malvales</taxon>
        <taxon>Malvaceae</taxon>
        <taxon>Malvoideae</taxon>
        <taxon>Hibiscus</taxon>
    </lineage>
</organism>
<dbReference type="GO" id="GO:0030598">
    <property type="term" value="F:rRNA N-glycosylase activity"/>
    <property type="evidence" value="ECO:0007669"/>
    <property type="project" value="UniProtKB-EC"/>
</dbReference>
<keyword evidence="4" id="KW-1185">Reference proteome</keyword>
<comment type="catalytic activity">
    <reaction evidence="1">
        <text>Endohydrolysis of the N-glycosidic bond at one specific adenosine on the 28S rRNA.</text>
        <dbReference type="EC" id="3.2.2.22"/>
    </reaction>
</comment>
<dbReference type="InterPro" id="IPR016138">
    <property type="entry name" value="Ribosome_inactivat_prot_sub1"/>
</dbReference>
<evidence type="ECO:0000313" key="3">
    <source>
        <dbReference type="EMBL" id="GMJ04677.1"/>
    </source>
</evidence>
<name>A0A9W7ML95_HIBTR</name>
<evidence type="ECO:0000256" key="1">
    <source>
        <dbReference type="RuleBase" id="RU004915"/>
    </source>
</evidence>
<accession>A0A9W7ML95</accession>
<keyword evidence="2" id="KW-0732">Signal</keyword>
<feature type="chain" id="PRO_5040786311" description="rRNA N-glycosylase" evidence="2">
    <location>
        <begin position="27"/>
        <end position="185"/>
    </location>
</feature>
<dbReference type="Proteomes" id="UP001165190">
    <property type="component" value="Unassembled WGS sequence"/>
</dbReference>
<dbReference type="Gene3D" id="3.40.420.10">
    <property type="entry name" value="Ricin (A subunit), domain 1"/>
    <property type="match status" value="1"/>
</dbReference>
<dbReference type="InterPro" id="IPR036041">
    <property type="entry name" value="Ribosome-inact_prot_sf"/>
</dbReference>
<dbReference type="PANTHER" id="PTHR33453:SF34">
    <property type="entry name" value="RIBOSOME-INACTIVATING PROTEIN"/>
    <property type="match status" value="1"/>
</dbReference>
<proteinExistence type="inferred from homology"/>
<keyword evidence="1" id="KW-0611">Plant defense</keyword>
<dbReference type="EC" id="3.2.2.22" evidence="1"/>
<dbReference type="SUPFAM" id="SSF56371">
    <property type="entry name" value="Ribosome inactivating proteins (RIP)"/>
    <property type="match status" value="1"/>
</dbReference>
<dbReference type="PRINTS" id="PR00396">
    <property type="entry name" value="SHIGARICIN"/>
</dbReference>
<comment type="similarity">
    <text evidence="1">Belongs to the ribosome-inactivating protein family.</text>
</comment>
<dbReference type="GO" id="GO:0090729">
    <property type="term" value="F:toxin activity"/>
    <property type="evidence" value="ECO:0007669"/>
    <property type="project" value="UniProtKB-KW"/>
</dbReference>
<sequence>MKVEQTMKVLAVVAVVLICWASTVEPQVPQITTVTFDVRGATKVTYDKFMEDLRKAMTVRGSELQGIPVLPSTSVLGPKDRTRYVVVKLMGYKYYVELAIDVTDVYVLGYRPGDEKTSYFFQDVTKDVQNLLFQGTTTRTGLSFTGNYISLERKANTHRDQIPLGYEQLRKKVEVLIPEDHSSRR</sequence>
<dbReference type="GO" id="GO:0006952">
    <property type="term" value="P:defense response"/>
    <property type="evidence" value="ECO:0007669"/>
    <property type="project" value="UniProtKB-KW"/>
</dbReference>
<evidence type="ECO:0000313" key="4">
    <source>
        <dbReference type="Proteomes" id="UP001165190"/>
    </source>
</evidence>
<feature type="signal peptide" evidence="2">
    <location>
        <begin position="1"/>
        <end position="26"/>
    </location>
</feature>
<dbReference type="EMBL" id="BSYR01000040">
    <property type="protein sequence ID" value="GMJ04677.1"/>
    <property type="molecule type" value="Genomic_DNA"/>
</dbReference>
<dbReference type="OrthoDB" id="1704365at2759"/>
<dbReference type="AlphaFoldDB" id="A0A9W7ML95"/>
<gene>
    <name evidence="3" type="ORF">HRI_004136900</name>
</gene>
<comment type="caution">
    <text evidence="3">The sequence shown here is derived from an EMBL/GenBank/DDBJ whole genome shotgun (WGS) entry which is preliminary data.</text>
</comment>
<evidence type="ECO:0000256" key="2">
    <source>
        <dbReference type="SAM" id="SignalP"/>
    </source>
</evidence>
<reference evidence="3" key="1">
    <citation type="submission" date="2023-05" db="EMBL/GenBank/DDBJ databases">
        <title>Genome and transcriptome analyses reveal genes involved in the formation of fine ridges on petal epidermal cells in Hibiscus trionum.</title>
        <authorList>
            <person name="Koshimizu S."/>
            <person name="Masuda S."/>
            <person name="Ishii T."/>
            <person name="Shirasu K."/>
            <person name="Hoshino A."/>
            <person name="Arita M."/>
        </authorList>
    </citation>
    <scope>NUCLEOTIDE SEQUENCE</scope>
    <source>
        <strain evidence="3">Hamamatsu line</strain>
    </source>
</reference>
<dbReference type="Pfam" id="PF00161">
    <property type="entry name" value="RIP"/>
    <property type="match status" value="1"/>
</dbReference>
<keyword evidence="1" id="KW-0800">Toxin</keyword>
<protein>
    <recommendedName>
        <fullName evidence="1">rRNA N-glycosylase</fullName>
        <ecNumber evidence="1">3.2.2.22</ecNumber>
    </recommendedName>
</protein>
<keyword evidence="1" id="KW-0652">Protein synthesis inhibitor</keyword>
<keyword evidence="1" id="KW-0378">Hydrolase</keyword>
<dbReference type="GO" id="GO:0017148">
    <property type="term" value="P:negative regulation of translation"/>
    <property type="evidence" value="ECO:0007669"/>
    <property type="project" value="UniProtKB-KW"/>
</dbReference>
<dbReference type="PANTHER" id="PTHR33453">
    <property type="match status" value="1"/>
</dbReference>
<dbReference type="InterPro" id="IPR001574">
    <property type="entry name" value="Ribosome_inactivat_prot"/>
</dbReference>
<dbReference type="InterPro" id="IPR017989">
    <property type="entry name" value="Ribosome_inactivat_1/2"/>
</dbReference>